<dbReference type="Proteomes" id="UP000078561">
    <property type="component" value="Unassembled WGS sequence"/>
</dbReference>
<feature type="compositionally biased region" description="Acidic residues" evidence="1">
    <location>
        <begin position="168"/>
        <end position="181"/>
    </location>
</feature>
<dbReference type="STRING" id="4829.A0A168T855"/>
<evidence type="ECO:0000313" key="4">
    <source>
        <dbReference type="Proteomes" id="UP000078561"/>
    </source>
</evidence>
<gene>
    <name evidence="3" type="primary">ABSGL_15335.1 scaffold 16604</name>
</gene>
<reference evidence="3" key="1">
    <citation type="submission" date="2016-04" db="EMBL/GenBank/DDBJ databases">
        <authorList>
            <person name="Evans L.H."/>
            <person name="Alamgir A."/>
            <person name="Owens N."/>
            <person name="Weber N.D."/>
            <person name="Virtaneva K."/>
            <person name="Barbian K."/>
            <person name="Babar A."/>
            <person name="Rosenke K."/>
        </authorList>
    </citation>
    <scope>NUCLEOTIDE SEQUENCE [LARGE SCALE GENOMIC DNA]</scope>
    <source>
        <strain evidence="3">CBS 101.48</strain>
    </source>
</reference>
<feature type="region of interest" description="Disordered" evidence="1">
    <location>
        <begin position="164"/>
        <end position="220"/>
    </location>
</feature>
<organism evidence="3">
    <name type="scientific">Absidia glauca</name>
    <name type="common">Pin mould</name>
    <dbReference type="NCBI Taxonomy" id="4829"/>
    <lineage>
        <taxon>Eukaryota</taxon>
        <taxon>Fungi</taxon>
        <taxon>Fungi incertae sedis</taxon>
        <taxon>Mucoromycota</taxon>
        <taxon>Mucoromycotina</taxon>
        <taxon>Mucoromycetes</taxon>
        <taxon>Mucorales</taxon>
        <taxon>Cunninghamellaceae</taxon>
        <taxon>Absidia</taxon>
    </lineage>
</organism>
<dbReference type="AlphaFoldDB" id="A0A168T855"/>
<name>A0A168T855_ABSGL</name>
<accession>A0A168T855</accession>
<feature type="chain" id="PRO_5007900424" evidence="2">
    <location>
        <begin position="20"/>
        <end position="352"/>
    </location>
</feature>
<dbReference type="InParanoid" id="A0A168T855"/>
<dbReference type="EMBL" id="LT555164">
    <property type="protein sequence ID" value="SAM09634.1"/>
    <property type="molecule type" value="Genomic_DNA"/>
</dbReference>
<evidence type="ECO:0000256" key="1">
    <source>
        <dbReference type="SAM" id="MobiDB-lite"/>
    </source>
</evidence>
<keyword evidence="4" id="KW-1185">Reference proteome</keyword>
<feature type="compositionally biased region" description="Acidic residues" evidence="1">
    <location>
        <begin position="193"/>
        <end position="211"/>
    </location>
</feature>
<proteinExistence type="predicted"/>
<protein>
    <submittedName>
        <fullName evidence="3">Uncharacterized protein</fullName>
    </submittedName>
</protein>
<evidence type="ECO:0000313" key="3">
    <source>
        <dbReference type="EMBL" id="SAM09634.1"/>
    </source>
</evidence>
<sequence length="352" mass="39286">MRFTLAYVSTALLATVAMAAPAAQSNSEGEITVSSATTASPLDYDLKFQTFNWATKDGKTNVDRSFSLDLTEPASFQITDYKLGGDMYEVSDNGKIIGMTSSANGTAAAFAETPEEAVADKRFSRGEFNLAKGHHEITINVHKSPYGVGSGAVRVVKKLQALYGKDHDDDDEDDEDDEDDKDWDHDDDKEWDHDDDEDDEDDKDWDHDDDKDDKHHKHGKKHGKKVVYVYHTIPCKCETPVVPLVDPEEKIPKVPKPPVVDINPGVEPIDPTTSFSRKESLMELIIDIFSDIHSHKRHIKNEHRSVFDNVISVMTSGHDNIKTAIHSDIKDLLSDKMSKINAKLPALRMARA</sequence>
<dbReference type="OrthoDB" id="5426307at2759"/>
<feature type="signal peptide" evidence="2">
    <location>
        <begin position="1"/>
        <end position="19"/>
    </location>
</feature>
<feature type="compositionally biased region" description="Basic and acidic residues" evidence="1">
    <location>
        <begin position="182"/>
        <end position="192"/>
    </location>
</feature>
<evidence type="ECO:0000256" key="2">
    <source>
        <dbReference type="SAM" id="SignalP"/>
    </source>
</evidence>
<keyword evidence="2" id="KW-0732">Signal</keyword>